<dbReference type="Gene3D" id="2.40.160.10">
    <property type="entry name" value="Porin"/>
    <property type="match status" value="1"/>
</dbReference>
<dbReference type="AlphaFoldDB" id="A0AAE2YQM7"/>
<evidence type="ECO:0000313" key="6">
    <source>
        <dbReference type="Proteomes" id="UP001197378"/>
    </source>
</evidence>
<evidence type="ECO:0000256" key="2">
    <source>
        <dbReference type="ARBA" id="ARBA00022448"/>
    </source>
</evidence>
<reference evidence="5" key="1">
    <citation type="journal article" date="2021" name="ISME J.">
        <title>Genomic evolution of the class Acidithiobacillia: deep-branching Proteobacteria living in extreme acidic conditions.</title>
        <authorList>
            <person name="Moya-Beltran A."/>
            <person name="Beard S."/>
            <person name="Rojas-Villalobos C."/>
            <person name="Issotta F."/>
            <person name="Gallardo Y."/>
            <person name="Ulloa R."/>
            <person name="Giaveno A."/>
            <person name="Degli Esposti M."/>
            <person name="Johnson D.B."/>
            <person name="Quatrini R."/>
        </authorList>
    </citation>
    <scope>NUCLEOTIDE SEQUENCE</scope>
    <source>
        <strain evidence="5">VAN18-1</strain>
    </source>
</reference>
<feature type="signal peptide" evidence="4">
    <location>
        <begin position="1"/>
        <end position="20"/>
    </location>
</feature>
<gene>
    <name evidence="5" type="ORF">HFQ13_08115</name>
</gene>
<keyword evidence="3 4" id="KW-0732">Signal</keyword>
<comment type="similarity">
    <text evidence="1">Belongs to the outer membrane porin (Opr) (TC 1.B.25) family.</text>
</comment>
<dbReference type="PANTHER" id="PTHR34596">
    <property type="entry name" value="CHITOPORIN"/>
    <property type="match status" value="1"/>
</dbReference>
<dbReference type="EMBL" id="JAAXYO010000107">
    <property type="protein sequence ID" value="MBU2788168.1"/>
    <property type="molecule type" value="Genomic_DNA"/>
</dbReference>
<dbReference type="RefSeq" id="WP_215873011.1">
    <property type="nucleotide sequence ID" value="NZ_JAAXYO010000107.1"/>
</dbReference>
<comment type="caution">
    <text evidence="5">The sequence shown here is derived from an EMBL/GenBank/DDBJ whole genome shotgun (WGS) entry which is preliminary data.</text>
</comment>
<feature type="chain" id="PRO_5042103518" evidence="4">
    <location>
        <begin position="21"/>
        <end position="428"/>
    </location>
</feature>
<evidence type="ECO:0000256" key="3">
    <source>
        <dbReference type="ARBA" id="ARBA00022729"/>
    </source>
</evidence>
<organism evidence="5 6">
    <name type="scientific">Igneacidithiobacillus copahuensis</name>
    <dbReference type="NCBI Taxonomy" id="2724909"/>
    <lineage>
        <taxon>Bacteria</taxon>
        <taxon>Pseudomonadati</taxon>
        <taxon>Pseudomonadota</taxon>
        <taxon>Acidithiobacillia</taxon>
        <taxon>Acidithiobacillales</taxon>
        <taxon>Acidithiobacillaceae</taxon>
        <taxon>Igneacidithiobacillus</taxon>
    </lineage>
</organism>
<sequence>MRNRHLLCSALALLPLYGHADTLAQIIRNGSVSGDIRSYYFSKLYGAPTKANEDAYSLGGILNARTGSLDGFSAGASFFTANSLGTHGSDGKNVDTTLMGIAPSINALGQAYLQYQMPKRLLIRVGNQVINTPWMGPRDSRMLPQTFQGVFAELQPLPGLKIEGMRIFRWKSRTSDNYYRDNLYYPTNYDEDPLYGVKKVGLKADTPASNGTLAFGAQYSVMGAKLAAWYYNFYQFANLFYGSAQYGLKMGGVTPYLAGQFLREWESSGILQNYHAKLFDQEGTVNTTLWGLKAGVKISHANLFFAYNQLNPHADSFGGGAIVSPYGNYTAMYASFMTNNLLAFGPGHAWRLGAALDAWQKQIRFLAGFAHFNTNYERKTDGVYLDLTYFPIQVKGLSIRDRVAIDNGLAAYDGHSYIYNRLMLQYAF</sequence>
<proteinExistence type="inferred from homology"/>
<dbReference type="InterPro" id="IPR005318">
    <property type="entry name" value="OM_porin_bac"/>
</dbReference>
<protein>
    <submittedName>
        <fullName evidence="5">OprD family porin</fullName>
    </submittedName>
</protein>
<dbReference type="PANTHER" id="PTHR34596:SF2">
    <property type="entry name" value="CHITOPORIN"/>
    <property type="match status" value="1"/>
</dbReference>
<name>A0AAE2YQM7_9PROT</name>
<evidence type="ECO:0000256" key="4">
    <source>
        <dbReference type="SAM" id="SignalP"/>
    </source>
</evidence>
<accession>A0AAE2YQM7</accession>
<evidence type="ECO:0000313" key="5">
    <source>
        <dbReference type="EMBL" id="MBU2788168.1"/>
    </source>
</evidence>
<dbReference type="Proteomes" id="UP001197378">
    <property type="component" value="Unassembled WGS sequence"/>
</dbReference>
<keyword evidence="2" id="KW-0813">Transport</keyword>
<keyword evidence="6" id="KW-1185">Reference proteome</keyword>
<dbReference type="GO" id="GO:0016020">
    <property type="term" value="C:membrane"/>
    <property type="evidence" value="ECO:0007669"/>
    <property type="project" value="InterPro"/>
</dbReference>
<dbReference type="InterPro" id="IPR023614">
    <property type="entry name" value="Porin_dom_sf"/>
</dbReference>
<evidence type="ECO:0000256" key="1">
    <source>
        <dbReference type="ARBA" id="ARBA00009075"/>
    </source>
</evidence>
<dbReference type="GO" id="GO:0015288">
    <property type="term" value="F:porin activity"/>
    <property type="evidence" value="ECO:0007669"/>
    <property type="project" value="TreeGrafter"/>
</dbReference>
<dbReference type="Pfam" id="PF03573">
    <property type="entry name" value="OprD"/>
    <property type="match status" value="1"/>
</dbReference>